<keyword evidence="1" id="KW-0433">Leucine-rich repeat</keyword>
<dbReference type="SMART" id="SM00364">
    <property type="entry name" value="LRR_BAC"/>
    <property type="match status" value="5"/>
</dbReference>
<dbReference type="PANTHER" id="PTHR24373:SF370">
    <property type="entry name" value="FISH-LIPS, ISOFORM E"/>
    <property type="match status" value="1"/>
</dbReference>
<dbReference type="PRINTS" id="PR00019">
    <property type="entry name" value="LEURICHRPT"/>
</dbReference>
<reference evidence="7" key="1">
    <citation type="submission" date="2025-08" db="UniProtKB">
        <authorList>
            <consortium name="RefSeq"/>
        </authorList>
    </citation>
    <scope>IDENTIFICATION</scope>
</reference>
<accession>A0A6P7J7Z4</accession>
<feature type="signal peptide" evidence="5">
    <location>
        <begin position="1"/>
        <end position="23"/>
    </location>
</feature>
<feature type="transmembrane region" description="Helical" evidence="4">
    <location>
        <begin position="621"/>
        <end position="641"/>
    </location>
</feature>
<sequence>MTRHMFTNLLLLWSLGHHLDVNGLTYALKEQSWNNQNLSSVPQDLDVRLRRLDLSNNLIRQLHTLALPYLEQLDLSSNQLDLFSEGAFEKLAQLEQLNLSRNGLNNNLGSNSRALQVLGGLKSLDLSMNTLSYEAVRLYLKNKPSLDQLKMTGNVLTRLSHSLFKESKRLQTITIDDNLISEIEQGTFEPLSQLQTLNLAKNNLAHICDFKLPQVKYLNLSRNSVEFFVTHEDDQVYRLEILDLSYNKLLYLPVVPKMNHLKYLYLQNNMIGSLNSEPTMVSEANSLYNEIFSKKIARKNTLHSNWRLMPLVYIDLSFNHFRSFPLETLSLLSSLETLKFSDNCLQNILWNIRNYSDTEGLRQLYFHSLKNLDLQSNGLVYISPLFLGALTQIETLNLQENSLQPCGYTDHLNASLSTQPVNLNTLCVAFGQLKTLKHLNLKENNIKRLAPQAFQRTSLVSLNLAKNVHMEMQKGALEGVQTTLQSLIICEINMSSSHLSLPCLPALTQLNISNNRLDMIPSTLSCSHVGELDIRNNDFMTLNYSLIHALTMNLTVMYISGNQFNCCDSRWLTILNEMKIKLPDINETKCFSGDRNFVMTEYMKNSVLYCLPNTKAQEVHFGQISIIILFLIVLLVVLIIFSRKLCTQRSFIV</sequence>
<dbReference type="Proteomes" id="UP000515145">
    <property type="component" value="Chromosome 10"/>
</dbReference>
<proteinExistence type="predicted"/>
<dbReference type="InterPro" id="IPR003591">
    <property type="entry name" value="Leu-rich_rpt_typical-subtyp"/>
</dbReference>
<dbReference type="InterPro" id="IPR001611">
    <property type="entry name" value="Leu-rich_rpt"/>
</dbReference>
<dbReference type="OrthoDB" id="8195690at2759"/>
<dbReference type="GO" id="GO:0031012">
    <property type="term" value="C:extracellular matrix"/>
    <property type="evidence" value="ECO:0007669"/>
    <property type="project" value="TreeGrafter"/>
</dbReference>
<dbReference type="GeneID" id="114443145"/>
<keyword evidence="4" id="KW-1133">Transmembrane helix</keyword>
<keyword evidence="4" id="KW-0472">Membrane</keyword>
<dbReference type="InterPro" id="IPR050328">
    <property type="entry name" value="Dev_Immune_Receptor"/>
</dbReference>
<gene>
    <name evidence="7" type="primary">LOC114443145</name>
</gene>
<evidence type="ECO:0000256" key="5">
    <source>
        <dbReference type="SAM" id="SignalP"/>
    </source>
</evidence>
<evidence type="ECO:0000256" key="2">
    <source>
        <dbReference type="ARBA" id="ARBA00022729"/>
    </source>
</evidence>
<dbReference type="SUPFAM" id="SSF52058">
    <property type="entry name" value="L domain-like"/>
    <property type="match status" value="2"/>
</dbReference>
<dbReference type="SMART" id="SM00369">
    <property type="entry name" value="LRR_TYP"/>
    <property type="match status" value="12"/>
</dbReference>
<evidence type="ECO:0000256" key="1">
    <source>
        <dbReference type="ARBA" id="ARBA00022614"/>
    </source>
</evidence>
<protein>
    <submittedName>
        <fullName evidence="7">Transforming growth factor beta activator LRRC32-like isoform X1</fullName>
    </submittedName>
</protein>
<dbReference type="PROSITE" id="PS51450">
    <property type="entry name" value="LRR"/>
    <property type="match status" value="4"/>
</dbReference>
<organism evidence="6 7">
    <name type="scientific">Parambassis ranga</name>
    <name type="common">Indian glassy fish</name>
    <dbReference type="NCBI Taxonomy" id="210632"/>
    <lineage>
        <taxon>Eukaryota</taxon>
        <taxon>Metazoa</taxon>
        <taxon>Chordata</taxon>
        <taxon>Craniata</taxon>
        <taxon>Vertebrata</taxon>
        <taxon>Euteleostomi</taxon>
        <taxon>Actinopterygii</taxon>
        <taxon>Neopterygii</taxon>
        <taxon>Teleostei</taxon>
        <taxon>Neoteleostei</taxon>
        <taxon>Acanthomorphata</taxon>
        <taxon>Ovalentaria</taxon>
        <taxon>Ambassidae</taxon>
        <taxon>Parambassis</taxon>
    </lineage>
</organism>
<keyword evidence="4" id="KW-0812">Transmembrane</keyword>
<dbReference type="InterPro" id="IPR032675">
    <property type="entry name" value="LRR_dom_sf"/>
</dbReference>
<evidence type="ECO:0000256" key="3">
    <source>
        <dbReference type="ARBA" id="ARBA00022737"/>
    </source>
</evidence>
<keyword evidence="3" id="KW-0677">Repeat</keyword>
<dbReference type="RefSeq" id="XP_028272887.1">
    <property type="nucleotide sequence ID" value="XM_028417086.1"/>
</dbReference>
<dbReference type="Gene3D" id="3.80.10.10">
    <property type="entry name" value="Ribonuclease Inhibitor"/>
    <property type="match status" value="5"/>
</dbReference>
<keyword evidence="6" id="KW-1185">Reference proteome</keyword>
<dbReference type="PANTHER" id="PTHR24373">
    <property type="entry name" value="SLIT RELATED LEUCINE-RICH REPEAT NEURONAL PROTEIN"/>
    <property type="match status" value="1"/>
</dbReference>
<dbReference type="Pfam" id="PF00560">
    <property type="entry name" value="LRR_1"/>
    <property type="match status" value="1"/>
</dbReference>
<name>A0A6P7J7Z4_9TELE</name>
<dbReference type="InParanoid" id="A0A6P7J7Z4"/>
<evidence type="ECO:0000256" key="4">
    <source>
        <dbReference type="SAM" id="Phobius"/>
    </source>
</evidence>
<dbReference type="AlphaFoldDB" id="A0A6P7J7Z4"/>
<dbReference type="Pfam" id="PF13855">
    <property type="entry name" value="LRR_8"/>
    <property type="match status" value="3"/>
</dbReference>
<feature type="chain" id="PRO_5027836845" evidence="5">
    <location>
        <begin position="24"/>
        <end position="653"/>
    </location>
</feature>
<evidence type="ECO:0000313" key="7">
    <source>
        <dbReference type="RefSeq" id="XP_028272887.1"/>
    </source>
</evidence>
<dbReference type="GO" id="GO:0005615">
    <property type="term" value="C:extracellular space"/>
    <property type="evidence" value="ECO:0007669"/>
    <property type="project" value="TreeGrafter"/>
</dbReference>
<keyword evidence="2 5" id="KW-0732">Signal</keyword>
<evidence type="ECO:0000313" key="6">
    <source>
        <dbReference type="Proteomes" id="UP000515145"/>
    </source>
</evidence>